<organism evidence="1 2">
    <name type="scientific">Cuscuta campestris</name>
    <dbReference type="NCBI Taxonomy" id="132261"/>
    <lineage>
        <taxon>Eukaryota</taxon>
        <taxon>Viridiplantae</taxon>
        <taxon>Streptophyta</taxon>
        <taxon>Embryophyta</taxon>
        <taxon>Tracheophyta</taxon>
        <taxon>Spermatophyta</taxon>
        <taxon>Magnoliopsida</taxon>
        <taxon>eudicotyledons</taxon>
        <taxon>Gunneridae</taxon>
        <taxon>Pentapetalae</taxon>
        <taxon>asterids</taxon>
        <taxon>lamiids</taxon>
        <taxon>Solanales</taxon>
        <taxon>Convolvulaceae</taxon>
        <taxon>Cuscuteae</taxon>
        <taxon>Cuscuta</taxon>
        <taxon>Cuscuta subgen. Grammica</taxon>
        <taxon>Cuscuta sect. Cleistogrammica</taxon>
    </lineage>
</organism>
<gene>
    <name evidence="1" type="ORF">CCAM_LOCUS8961</name>
</gene>
<dbReference type="PANTHER" id="PTHR31286:SF165">
    <property type="entry name" value="DUF4283 DOMAIN-CONTAINING PROTEIN"/>
    <property type="match status" value="1"/>
</dbReference>
<dbReference type="PANTHER" id="PTHR31286">
    <property type="entry name" value="GLYCINE-RICH CELL WALL STRUCTURAL PROTEIN 1.8-LIKE"/>
    <property type="match status" value="1"/>
</dbReference>
<protein>
    <submittedName>
        <fullName evidence="1">Uncharacterized protein</fullName>
    </submittedName>
</protein>
<dbReference type="InterPro" id="IPR040256">
    <property type="entry name" value="At4g02000-like"/>
</dbReference>
<accession>A0A484KRR9</accession>
<name>A0A484KRR9_9ASTE</name>
<evidence type="ECO:0000313" key="2">
    <source>
        <dbReference type="Proteomes" id="UP000595140"/>
    </source>
</evidence>
<sequence length="246" mass="28919">MCLEHPLSRYQEVLEAFKHTYKKISRRRFRYPCIVGSFLEDMKEAIKRKYYYFDNKPVLVQQWKPEKKINLEELINIPIWVLFPDLDVKYWSLSGLSKLGSLIRKRVKRDKATAKKTKFAYARIQIEVKRDVTTGNDEEEKEEIPKLDKQVDEQRVPNQGTPALHSWLKYDLASRSLAELKEKMWNGKNRKDKLWIASSIVACCYYVWKARNSKLHNKKDETSASVVENLKANLVMAVGHRGGLLQ</sequence>
<keyword evidence="2" id="KW-1185">Reference proteome</keyword>
<dbReference type="Proteomes" id="UP000595140">
    <property type="component" value="Unassembled WGS sequence"/>
</dbReference>
<reference evidence="1 2" key="1">
    <citation type="submission" date="2018-04" db="EMBL/GenBank/DDBJ databases">
        <authorList>
            <person name="Vogel A."/>
        </authorList>
    </citation>
    <scope>NUCLEOTIDE SEQUENCE [LARGE SCALE GENOMIC DNA]</scope>
</reference>
<dbReference type="OrthoDB" id="998627at2759"/>
<dbReference type="EMBL" id="OOIL02000571">
    <property type="protein sequence ID" value="VFQ67185.1"/>
    <property type="molecule type" value="Genomic_DNA"/>
</dbReference>
<proteinExistence type="predicted"/>
<dbReference type="AlphaFoldDB" id="A0A484KRR9"/>
<evidence type="ECO:0000313" key="1">
    <source>
        <dbReference type="EMBL" id="VFQ67185.1"/>
    </source>
</evidence>